<dbReference type="AlphaFoldDB" id="A0A1G8DRL9"/>
<dbReference type="SUPFAM" id="SSF52172">
    <property type="entry name" value="CheY-like"/>
    <property type="match status" value="1"/>
</dbReference>
<dbReference type="STRING" id="89065.SAMN05216605_107123"/>
<feature type="modified residue" description="4-aspartylphosphate" evidence="2">
    <location>
        <position position="59"/>
    </location>
</feature>
<evidence type="ECO:0000259" key="3">
    <source>
        <dbReference type="PROSITE" id="PS50110"/>
    </source>
</evidence>
<dbReference type="InterPro" id="IPR050595">
    <property type="entry name" value="Bact_response_regulator"/>
</dbReference>
<dbReference type="PANTHER" id="PTHR44591">
    <property type="entry name" value="STRESS RESPONSE REGULATOR PROTEIN 1"/>
    <property type="match status" value="1"/>
</dbReference>
<evidence type="ECO:0000256" key="1">
    <source>
        <dbReference type="ARBA" id="ARBA00022553"/>
    </source>
</evidence>
<name>A0A1G8DRL9_9PSED</name>
<evidence type="ECO:0000313" key="4">
    <source>
        <dbReference type="EMBL" id="SDH60181.1"/>
    </source>
</evidence>
<keyword evidence="5" id="KW-1185">Reference proteome</keyword>
<dbReference type="SMART" id="SM00448">
    <property type="entry name" value="REC"/>
    <property type="match status" value="1"/>
</dbReference>
<protein>
    <submittedName>
        <fullName evidence="4">CheY chemotaxis protein or a CheY-like REC (Receiver) domain</fullName>
    </submittedName>
</protein>
<accession>A0A1G8DRL9</accession>
<dbReference type="GO" id="GO:0000160">
    <property type="term" value="P:phosphorelay signal transduction system"/>
    <property type="evidence" value="ECO:0007669"/>
    <property type="project" value="InterPro"/>
</dbReference>
<sequence>MFKRNLRILLVEDHPFQLIALQILLNNHGLYLLTPALNAREALAALERSDKPYDLLLCDQRLPDMCGIELVEKASQHGWVDHAVLLSGLDASQLADIEREARARGVPLLGCLNKPLNTLELLRLITPTDSDP</sequence>
<keyword evidence="1 2" id="KW-0597">Phosphoprotein</keyword>
<dbReference type="Gene3D" id="3.40.50.2300">
    <property type="match status" value="1"/>
</dbReference>
<feature type="domain" description="Response regulatory" evidence="3">
    <location>
        <begin position="7"/>
        <end position="129"/>
    </location>
</feature>
<proteinExistence type="predicted"/>
<gene>
    <name evidence="4" type="ORF">SAMN05216605_107123</name>
</gene>
<evidence type="ECO:0000313" key="5">
    <source>
        <dbReference type="Proteomes" id="UP000182894"/>
    </source>
</evidence>
<dbReference type="PROSITE" id="PS50110">
    <property type="entry name" value="RESPONSE_REGULATORY"/>
    <property type="match status" value="1"/>
</dbReference>
<dbReference type="InterPro" id="IPR001789">
    <property type="entry name" value="Sig_transdc_resp-reg_receiver"/>
</dbReference>
<reference evidence="5" key="1">
    <citation type="submission" date="2016-10" db="EMBL/GenBank/DDBJ databases">
        <authorList>
            <person name="Varghese N."/>
            <person name="Submissions S."/>
        </authorList>
    </citation>
    <scope>NUCLEOTIDE SEQUENCE [LARGE SCALE GENOMIC DNA]</scope>
    <source>
        <strain evidence="5">ATCC 700689</strain>
    </source>
</reference>
<evidence type="ECO:0000256" key="2">
    <source>
        <dbReference type="PROSITE-ProRule" id="PRU00169"/>
    </source>
</evidence>
<dbReference type="Pfam" id="PF00072">
    <property type="entry name" value="Response_reg"/>
    <property type="match status" value="1"/>
</dbReference>
<organism evidence="4 5">
    <name type="scientific">Pseudomonas abietaniphila</name>
    <dbReference type="NCBI Taxonomy" id="89065"/>
    <lineage>
        <taxon>Bacteria</taxon>
        <taxon>Pseudomonadati</taxon>
        <taxon>Pseudomonadota</taxon>
        <taxon>Gammaproteobacteria</taxon>
        <taxon>Pseudomonadales</taxon>
        <taxon>Pseudomonadaceae</taxon>
        <taxon>Pseudomonas</taxon>
    </lineage>
</organism>
<dbReference type="RefSeq" id="WP_074753291.1">
    <property type="nucleotide sequence ID" value="NZ_FNCO01000007.1"/>
</dbReference>
<dbReference type="EMBL" id="FNCO01000007">
    <property type="protein sequence ID" value="SDH60181.1"/>
    <property type="molecule type" value="Genomic_DNA"/>
</dbReference>
<dbReference type="InterPro" id="IPR011006">
    <property type="entry name" value="CheY-like_superfamily"/>
</dbReference>
<dbReference type="OrthoDB" id="7004624at2"/>
<dbReference type="Proteomes" id="UP000182894">
    <property type="component" value="Unassembled WGS sequence"/>
</dbReference>
<dbReference type="PANTHER" id="PTHR44591:SF19">
    <property type="entry name" value="TWO-COMPONENT RESPONSE REGULATOR-RELATED"/>
    <property type="match status" value="1"/>
</dbReference>